<comment type="caution">
    <text evidence="1">The sequence shown here is derived from an EMBL/GenBank/DDBJ whole genome shotgun (WGS) entry which is preliminary data.</text>
</comment>
<evidence type="ECO:0000313" key="1">
    <source>
        <dbReference type="EMBL" id="KKL90012.1"/>
    </source>
</evidence>
<organism evidence="1">
    <name type="scientific">marine sediment metagenome</name>
    <dbReference type="NCBI Taxonomy" id="412755"/>
    <lineage>
        <taxon>unclassified sequences</taxon>
        <taxon>metagenomes</taxon>
        <taxon>ecological metagenomes</taxon>
    </lineage>
</organism>
<accession>A0A0F9IS90</accession>
<dbReference type="EMBL" id="LAZR01020128">
    <property type="protein sequence ID" value="KKL90012.1"/>
    <property type="molecule type" value="Genomic_DNA"/>
</dbReference>
<reference evidence="1" key="1">
    <citation type="journal article" date="2015" name="Nature">
        <title>Complex archaea that bridge the gap between prokaryotes and eukaryotes.</title>
        <authorList>
            <person name="Spang A."/>
            <person name="Saw J.H."/>
            <person name="Jorgensen S.L."/>
            <person name="Zaremba-Niedzwiedzka K."/>
            <person name="Martijn J."/>
            <person name="Lind A.E."/>
            <person name="van Eijk R."/>
            <person name="Schleper C."/>
            <person name="Guy L."/>
            <person name="Ettema T.J."/>
        </authorList>
    </citation>
    <scope>NUCLEOTIDE SEQUENCE</scope>
</reference>
<proteinExistence type="predicted"/>
<dbReference type="SUPFAM" id="SSF56563">
    <property type="entry name" value="Major capsid protein gp5"/>
    <property type="match status" value="1"/>
</dbReference>
<protein>
    <recommendedName>
        <fullName evidence="2">Major capsid protein</fullName>
    </recommendedName>
</protein>
<evidence type="ECO:0008006" key="2">
    <source>
        <dbReference type="Google" id="ProtNLM"/>
    </source>
</evidence>
<sequence>MAEIVGQWTTLAEAEKLTQSVLMQGIVETVIEEGEILPMMPVKQLSGKSLLYNRENSFNAEDGADFYDIGEQIPWVGDQAGTQVEASLKRIARQSALDNFIALTYNNINDYRAIKAQDVAKKVTRFAEHMTLYGDTTFGGVKQFDGLHALSAEFESSTAVASIVGDEVNIDNGNAVVALSTLRFMLDSVKADKKGRDQVVILMPKIIGRRFDAAYQEAGFVRSNVTIDMANLNIGAKEIGGRIMFFDGVPIIRSTYLQAEQANTGDGSDARALYSSGTRNYSIFILRFGALEDGGLEMLFGDPAAQPNQFLPFARTPFDKLENYDAGGERLVSYMAPALGAGYSLARLWDVVDGAITP</sequence>
<dbReference type="AlphaFoldDB" id="A0A0F9IS90"/>
<name>A0A0F9IS90_9ZZZZ</name>
<gene>
    <name evidence="1" type="ORF">LCGC14_1908950</name>
</gene>